<evidence type="ECO:0000256" key="2">
    <source>
        <dbReference type="ARBA" id="ARBA00006671"/>
    </source>
</evidence>
<dbReference type="Pfam" id="PF16970">
    <property type="entry name" value="FimA"/>
    <property type="match status" value="1"/>
</dbReference>
<dbReference type="Proteomes" id="UP000003880">
    <property type="component" value="Unassembled WGS sequence"/>
</dbReference>
<organism evidence="6 7">
    <name type="scientific">Citrobacter youngae ATCC 29220</name>
    <dbReference type="NCBI Taxonomy" id="500640"/>
    <lineage>
        <taxon>Bacteria</taxon>
        <taxon>Pseudomonadati</taxon>
        <taxon>Pseudomonadota</taxon>
        <taxon>Gammaproteobacteria</taxon>
        <taxon>Enterobacterales</taxon>
        <taxon>Enterobacteriaceae</taxon>
        <taxon>Citrobacter</taxon>
        <taxon>Citrobacter freundii complex</taxon>
    </lineage>
</organism>
<dbReference type="HOGENOM" id="CLU_088965_2_1_6"/>
<feature type="signal peptide" evidence="5">
    <location>
        <begin position="1"/>
        <end position="27"/>
    </location>
</feature>
<dbReference type="InterPro" id="IPR039458">
    <property type="entry name" value="FimA-like"/>
</dbReference>
<keyword evidence="4" id="KW-0281">Fimbrium</keyword>
<protein>
    <submittedName>
        <fullName evidence="6">Fimbrial protein</fullName>
    </submittedName>
</protein>
<comment type="subcellular location">
    <subcellularLocation>
        <location evidence="1">Fimbrium</location>
    </subcellularLocation>
</comment>
<evidence type="ECO:0000313" key="6">
    <source>
        <dbReference type="EMBL" id="EFE05612.1"/>
    </source>
</evidence>
<dbReference type="SUPFAM" id="SSF49401">
    <property type="entry name" value="Bacterial adhesins"/>
    <property type="match status" value="1"/>
</dbReference>
<dbReference type="RefSeq" id="WP_006688199.1">
    <property type="nucleotide sequence ID" value="NZ_GG730303.1"/>
</dbReference>
<dbReference type="GO" id="GO:0043709">
    <property type="term" value="P:cell adhesion involved in single-species biofilm formation"/>
    <property type="evidence" value="ECO:0007669"/>
    <property type="project" value="TreeGrafter"/>
</dbReference>
<dbReference type="InterPro" id="IPR008966">
    <property type="entry name" value="Adhesion_dom_sf"/>
</dbReference>
<comment type="similarity">
    <text evidence="2">Belongs to the fimbrial protein family.</text>
</comment>
<dbReference type="Gene3D" id="2.60.40.1090">
    <property type="entry name" value="Fimbrial-type adhesion domain"/>
    <property type="match status" value="1"/>
</dbReference>
<dbReference type="PANTHER" id="PTHR33420">
    <property type="entry name" value="FIMBRIAL SUBUNIT ELFA-RELATED"/>
    <property type="match status" value="1"/>
</dbReference>
<dbReference type="InterPro" id="IPR050263">
    <property type="entry name" value="Bact_Fimbrial_Adh_Pro"/>
</dbReference>
<evidence type="ECO:0000313" key="7">
    <source>
        <dbReference type="Proteomes" id="UP000003880"/>
    </source>
</evidence>
<dbReference type="PANTHER" id="PTHR33420:SF3">
    <property type="entry name" value="FIMBRIAL SUBUNIT ELFA"/>
    <property type="match status" value="1"/>
</dbReference>
<evidence type="ECO:0000256" key="5">
    <source>
        <dbReference type="SAM" id="SignalP"/>
    </source>
</evidence>
<proteinExistence type="inferred from homology"/>
<comment type="caution">
    <text evidence="6">The sequence shown here is derived from an EMBL/GenBank/DDBJ whole genome shotgun (WGS) entry which is preliminary data.</text>
</comment>
<keyword evidence="3 5" id="KW-0732">Signal</keyword>
<gene>
    <name evidence="6" type="ORF">CIT292_11058</name>
</gene>
<evidence type="ECO:0000256" key="3">
    <source>
        <dbReference type="ARBA" id="ARBA00022729"/>
    </source>
</evidence>
<accession>D4BKI1</accession>
<reference evidence="6 7" key="1">
    <citation type="submission" date="2010-02" db="EMBL/GenBank/DDBJ databases">
        <authorList>
            <person name="Weinstock G."/>
            <person name="Sodergren E."/>
            <person name="Clifton S."/>
            <person name="Fulton L."/>
            <person name="Fulton B."/>
            <person name="Courtney L."/>
            <person name="Fronick C."/>
            <person name="Harrison M."/>
            <person name="Strong C."/>
            <person name="Farmer C."/>
            <person name="Delahaunty K."/>
            <person name="Markovic C."/>
            <person name="Hall O."/>
            <person name="Minx P."/>
            <person name="Tomlinson C."/>
            <person name="Mitreva M."/>
            <person name="Nelson J."/>
            <person name="Hou S."/>
            <person name="Wollam A."/>
            <person name="Pepin K.H."/>
            <person name="Johnson M."/>
            <person name="Bhonagiri V."/>
            <person name="Zhang X."/>
            <person name="Suruliraj S."/>
            <person name="Warren W."/>
            <person name="Chinwalla A."/>
            <person name="Mardis E.R."/>
            <person name="Wilson R.K."/>
        </authorList>
    </citation>
    <scope>NUCLEOTIDE SEQUENCE [LARGE SCALE GENOMIC DNA]</scope>
    <source>
        <strain evidence="6 7">ATCC 29220</strain>
    </source>
</reference>
<dbReference type="eggNOG" id="COG3539">
    <property type="taxonomic scope" value="Bacteria"/>
</dbReference>
<evidence type="ECO:0000256" key="1">
    <source>
        <dbReference type="ARBA" id="ARBA00004561"/>
    </source>
</evidence>
<dbReference type="EMBL" id="ABWL02000031">
    <property type="protein sequence ID" value="EFE05612.1"/>
    <property type="molecule type" value="Genomic_DNA"/>
</dbReference>
<feature type="chain" id="PRO_5003054486" evidence="5">
    <location>
        <begin position="28"/>
        <end position="201"/>
    </location>
</feature>
<evidence type="ECO:0000256" key="4">
    <source>
        <dbReference type="ARBA" id="ARBA00023263"/>
    </source>
</evidence>
<dbReference type="AlphaFoldDB" id="D4BKI1"/>
<name>D4BKI1_9ENTR</name>
<dbReference type="InterPro" id="IPR036937">
    <property type="entry name" value="Adhesion_dom_fimbrial_sf"/>
</dbReference>
<sequence>MFKKISWYKKNIAIVMACSSLSAAVWAGDADVGIITFTGGVTAETCKISTSNGTAASNMTLVMPVVAKDDISAATIDSGGVGRTFFDISLSNCGAGINDAKIAFSSEQFADVTDGTLRNDDTMEGGAKNVNIVLFNNSNSQTSQVIIGRPDDTPQDAILTDSSGSFSFVAAYVPSAQYQSGTNEIVPGKISTNATFSISYY</sequence>
<dbReference type="GO" id="GO:0009289">
    <property type="term" value="C:pilus"/>
    <property type="evidence" value="ECO:0007669"/>
    <property type="project" value="UniProtKB-SubCell"/>
</dbReference>